<evidence type="ECO:0000313" key="2">
    <source>
        <dbReference type="Proteomes" id="UP001168575"/>
    </source>
</evidence>
<name>A0AA43RHG1_9ACTN</name>
<keyword evidence="2" id="KW-1185">Reference proteome</keyword>
<evidence type="ECO:0000313" key="1">
    <source>
        <dbReference type="EMBL" id="MDO4841893.1"/>
    </source>
</evidence>
<reference evidence="1" key="1">
    <citation type="submission" date="2023-07" db="EMBL/GenBank/DDBJ databases">
        <title>Between Cages and Wild: Unraveling the Impact of Captivity on Animal Microbiomes and Antimicrobial Resistance.</title>
        <authorList>
            <person name="Schmartz G.P."/>
            <person name="Rehner J."/>
            <person name="Schuff M.J."/>
            <person name="Becker S.L."/>
            <person name="Kravczyk M."/>
            <person name="Gurevich A."/>
            <person name="Francke R."/>
            <person name="Mueller R."/>
            <person name="Keller V."/>
            <person name="Keller A."/>
        </authorList>
    </citation>
    <scope>NUCLEOTIDE SEQUENCE</scope>
    <source>
        <strain evidence="1">S12M_St_49</strain>
    </source>
</reference>
<gene>
    <name evidence="1" type="ORF">Q3982_04370</name>
</gene>
<proteinExistence type="predicted"/>
<accession>A0AA43RHG1</accession>
<protein>
    <submittedName>
        <fullName evidence="1">Uncharacterized protein</fullName>
    </submittedName>
</protein>
<dbReference type="Proteomes" id="UP001168575">
    <property type="component" value="Unassembled WGS sequence"/>
</dbReference>
<comment type="caution">
    <text evidence="1">The sequence shown here is derived from an EMBL/GenBank/DDBJ whole genome shotgun (WGS) entry which is preliminary data.</text>
</comment>
<dbReference type="AlphaFoldDB" id="A0AA43RHG1"/>
<organism evidence="1 2">
    <name type="scientific">Phoenicibacter congonensis</name>
    <dbReference type="NCBI Taxonomy" id="1944646"/>
    <lineage>
        <taxon>Bacteria</taxon>
        <taxon>Bacillati</taxon>
        <taxon>Actinomycetota</taxon>
        <taxon>Coriobacteriia</taxon>
        <taxon>Eggerthellales</taxon>
        <taxon>Eggerthellaceae</taxon>
        <taxon>Phoenicibacter</taxon>
    </lineage>
</organism>
<dbReference type="EMBL" id="JAUMVS010000061">
    <property type="protein sequence ID" value="MDO4841893.1"/>
    <property type="molecule type" value="Genomic_DNA"/>
</dbReference>
<sequence length="184" mass="21982">MDQTLKELKQNLAGKVLELAELLHDDPVSLMNGFVTSSLFYKGIKNTSYEFYQDRLELIELVTQIVKEMHSLAQKDQAPVKDNEPSNQKNVDKDFVEFDNLYGHSFKIRRDYVDFESMKYPDHLLCENDGEEYIIDPLTEQAVSKQEWQIRRKLYLETFFPEDYEKLRDEFDDFDVWDDFRNIL</sequence>